<dbReference type="Proteomes" id="UP000219356">
    <property type="component" value="Unassembled WGS sequence"/>
</dbReference>
<dbReference type="OrthoDB" id="9776406at2"/>
<keyword evidence="1" id="KW-0548">Nucleotidyltransferase</keyword>
<dbReference type="GO" id="GO:0016779">
    <property type="term" value="F:nucleotidyltransferase activity"/>
    <property type="evidence" value="ECO:0007669"/>
    <property type="project" value="UniProtKB-KW"/>
</dbReference>
<dbReference type="Gene3D" id="1.20.120.330">
    <property type="entry name" value="Nucleotidyltransferases domain 2"/>
    <property type="match status" value="1"/>
</dbReference>
<dbReference type="PIRSF" id="PIRSF000812">
    <property type="entry name" value="AAD"/>
    <property type="match status" value="1"/>
</dbReference>
<reference evidence="2" key="1">
    <citation type="submission" date="2017-09" db="EMBL/GenBank/DDBJ databases">
        <authorList>
            <person name="Varghese N."/>
            <person name="Submissions S."/>
        </authorList>
    </citation>
    <scope>NUCLEOTIDE SEQUENCE [LARGE SCALE GENOMIC DNA]</scope>
    <source>
        <strain evidence="2">CGMCC 1.8913</strain>
    </source>
</reference>
<dbReference type="Pfam" id="PF04439">
    <property type="entry name" value="Adenyl_transf"/>
    <property type="match status" value="1"/>
</dbReference>
<keyword evidence="1" id="KW-0808">Transferase</keyword>
<organism evidence="1 2">
    <name type="scientific">Terribacillus aidingensis</name>
    <dbReference type="NCBI Taxonomy" id="586416"/>
    <lineage>
        <taxon>Bacteria</taxon>
        <taxon>Bacillati</taxon>
        <taxon>Bacillota</taxon>
        <taxon>Bacilli</taxon>
        <taxon>Bacillales</taxon>
        <taxon>Bacillaceae</taxon>
        <taxon>Terribacillus</taxon>
    </lineage>
</organism>
<name>A0A285P546_9BACI</name>
<evidence type="ECO:0000313" key="1">
    <source>
        <dbReference type="EMBL" id="SNZ16397.1"/>
    </source>
</evidence>
<protein>
    <submittedName>
        <fullName evidence="1">Aminoglycoside 6-adenylyltransferase</fullName>
    </submittedName>
</protein>
<dbReference type="EMBL" id="OBEK01000004">
    <property type="protein sequence ID" value="SNZ16397.1"/>
    <property type="molecule type" value="Genomic_DNA"/>
</dbReference>
<dbReference type="InterPro" id="IPR043519">
    <property type="entry name" value="NT_sf"/>
</dbReference>
<dbReference type="SUPFAM" id="SSF81631">
    <property type="entry name" value="PAP/OAS1 substrate-binding domain"/>
    <property type="match status" value="1"/>
</dbReference>
<sequence>MRNEKDMTSLFKSVAQRDERIRAVYMNGSKTNPSAPKDIFQDYDIVYVVSELTSFLSDSQWLEIFGEILMKQEPDKLAYLESKEQINSYGYLMLFHDGNRIDLRLQTIADMQHTYTKDSLTVPILDKDSILPAIPPASDRDYHVEEPTESAYYACTNNFWWCLQNVAKGIWRSELPYAKQMFEQVIRPCLDEMAAWQIGCTNDFQVSPGKMGKYFNIYLPNDYWQLYESTYSSGETEAFWNSIFAACTLFRLLALDVASHLSFSYAEEEETAMLYYLRSVQDLPKDASAILL</sequence>
<proteinExistence type="predicted"/>
<gene>
    <name evidence="1" type="ORF">SAMN05421503_2944</name>
</gene>
<dbReference type="SUPFAM" id="SSF81301">
    <property type="entry name" value="Nucleotidyltransferase"/>
    <property type="match status" value="1"/>
</dbReference>
<dbReference type="RefSeq" id="WP_097043155.1">
    <property type="nucleotide sequence ID" value="NZ_OBEK01000004.1"/>
</dbReference>
<accession>A0A285P546</accession>
<dbReference type="InterPro" id="IPR007530">
    <property type="entry name" value="Aminoglycoside_adenylylTfrase"/>
</dbReference>
<keyword evidence="2" id="KW-1185">Reference proteome</keyword>
<dbReference type="AlphaFoldDB" id="A0A285P546"/>
<dbReference type="Gene3D" id="3.30.460.10">
    <property type="entry name" value="Beta Polymerase, domain 2"/>
    <property type="match status" value="1"/>
</dbReference>
<evidence type="ECO:0000313" key="2">
    <source>
        <dbReference type="Proteomes" id="UP000219356"/>
    </source>
</evidence>